<feature type="region of interest" description="Disordered" evidence="1">
    <location>
        <begin position="605"/>
        <end position="641"/>
    </location>
</feature>
<evidence type="ECO:0000313" key="2">
    <source>
        <dbReference type="EMBL" id="KDO23047.1"/>
    </source>
</evidence>
<dbReference type="OrthoDB" id="79027at2759"/>
<keyword evidence="3" id="KW-1185">Reference proteome</keyword>
<organism evidence="2 3">
    <name type="scientific">Saprolegnia parasitica (strain CBS 223.65)</name>
    <dbReference type="NCBI Taxonomy" id="695850"/>
    <lineage>
        <taxon>Eukaryota</taxon>
        <taxon>Sar</taxon>
        <taxon>Stramenopiles</taxon>
        <taxon>Oomycota</taxon>
        <taxon>Saprolegniomycetes</taxon>
        <taxon>Saprolegniales</taxon>
        <taxon>Saprolegniaceae</taxon>
        <taxon>Saprolegnia</taxon>
    </lineage>
</organism>
<dbReference type="GeneID" id="24133903"/>
<name>A0A067C8A5_SAPPC</name>
<dbReference type="Proteomes" id="UP000030745">
    <property type="component" value="Unassembled WGS sequence"/>
</dbReference>
<reference evidence="2 3" key="1">
    <citation type="journal article" date="2013" name="PLoS Genet.">
        <title>Distinctive expansion of potential virulence genes in the genome of the oomycete fish pathogen Saprolegnia parasitica.</title>
        <authorList>
            <person name="Jiang R.H."/>
            <person name="de Bruijn I."/>
            <person name="Haas B.J."/>
            <person name="Belmonte R."/>
            <person name="Lobach L."/>
            <person name="Christie J."/>
            <person name="van den Ackerveken G."/>
            <person name="Bottin A."/>
            <person name="Bulone V."/>
            <person name="Diaz-Moreno S.M."/>
            <person name="Dumas B."/>
            <person name="Fan L."/>
            <person name="Gaulin E."/>
            <person name="Govers F."/>
            <person name="Grenville-Briggs L.J."/>
            <person name="Horner N.R."/>
            <person name="Levin J.Z."/>
            <person name="Mammella M."/>
            <person name="Meijer H.J."/>
            <person name="Morris P."/>
            <person name="Nusbaum C."/>
            <person name="Oome S."/>
            <person name="Phillips A.J."/>
            <person name="van Rooyen D."/>
            <person name="Rzeszutek E."/>
            <person name="Saraiva M."/>
            <person name="Secombes C.J."/>
            <person name="Seidl M.F."/>
            <person name="Snel B."/>
            <person name="Stassen J.H."/>
            <person name="Sykes S."/>
            <person name="Tripathy S."/>
            <person name="van den Berg H."/>
            <person name="Vega-Arreguin J.C."/>
            <person name="Wawra S."/>
            <person name="Young S.K."/>
            <person name="Zeng Q."/>
            <person name="Dieguez-Uribeondo J."/>
            <person name="Russ C."/>
            <person name="Tyler B.M."/>
            <person name="van West P."/>
        </authorList>
    </citation>
    <scope>NUCLEOTIDE SEQUENCE [LARGE SCALE GENOMIC DNA]</scope>
    <source>
        <strain evidence="2 3">CBS 223.65</strain>
    </source>
</reference>
<dbReference type="OMA" id="RTYLAHR"/>
<dbReference type="KEGG" id="spar:SPRG_11894"/>
<dbReference type="VEuPathDB" id="FungiDB:SPRG_11894"/>
<evidence type="ECO:0000313" key="3">
    <source>
        <dbReference type="Proteomes" id="UP000030745"/>
    </source>
</evidence>
<gene>
    <name evidence="2" type="ORF">SPRG_11894</name>
</gene>
<evidence type="ECO:0000256" key="1">
    <source>
        <dbReference type="SAM" id="MobiDB-lite"/>
    </source>
</evidence>
<dbReference type="EMBL" id="KK583258">
    <property type="protein sequence ID" value="KDO23047.1"/>
    <property type="molecule type" value="Genomic_DNA"/>
</dbReference>
<proteinExistence type="predicted"/>
<sequence length="1272" mass="139768">MEQANALEVPPNASLVSAQAVSPCVGTFECIVRPPLAPSSLVWLFHHATSGLGVLPTGHALLLCNERTWMTTSPCAVANVVQHWIAVFCAAAPVLFCEGVAQPLEPTSLGERVDPILHDGEVRLWTTTTLALDVLQQWCHREVSPDHPSLAQLGAYWRLNDGNMRRVQFDLSGRGRDLVLVGFEPILRYVPLHPLQLDAHPHLELTLHSAPVDDSSDGVDNFVVQVAPHRDSSSRRLLAHVAVVLDATATCAQDATRYTTALTTFIGALPVHTDLCLLTTRRPTPTLLAWRRMDPLGQREAIKHVIDVLQKPAPGAPLPLAPVVDASLHLLEHPSALSFGALLILSERPADAADELYDVYRPLQSWCMLHFLSLAPPPAAVAPLLRHALQFVVYAAASTDLEFILADVAHRVTHVLAKNVTLTITTTGAVQVALDPKHDTTVASHTVTSDGHTMQWDLGLFCDSDVLLLGGQWQWSDRLADESFHVRVVSVQAGSLLLFRSSLALPHYHALQRCLRDEPSCKLVGRVRAEAAQAARLYEQRRTYLAHRTVTDVAEVQKSFEQLRAQKETEQASLQAMHDDVTAVEQRKDVMLVIDETVSLLAAALAPKPSPKRGSSHQVDMEASGRSSSPPARKSSTTKEPKNIEWVESIALLTAKGNAADADAKLDESLRNLRQVEDDLKRRPVFITDDEICSVLGRFVTRLHETQMTRLPVFTETRTHVRGSKDVLLTRMTSSKWKHMDSQADAIRNARRALDPSALRALQPALEDEYVAFLRSRLALGQARFAELLKDRPIPSALIPFATLLVAPCESRGVRNAVQALLFSLRNDRDECTLVPLCPVVQSHVYPIWWADEQLLSVAIAPETPDADVAVSDAARQCYAKAHAARVLVVTSNALCTRRDAVDEVVSYVSSGRPIVHVQLDAWYLDAASVQARWPHVPYTAWDANRRHLLQHLPAAANSVFLNTTDFECELCGAIDDVRQLLRSPCYHCSFFFQRSKSNYVAFAKQVADTLESARCVASVSPLVWKTEATTSTLPQLRRFYAERAVGSATELHAAASQARTDAISSYCTHLCDRFGADTAAFEAARERVTAAGVARNETATEVFVEYHVHTHRLSTQIAAISARITSAALQLAGVAGDLESRVVHMVGDGTLDDGDGLQRYRVGIPHLHQLMPVYLETAIEASMAETVTSVLGEIDAMEAAYVASIPVEAEHLYGRCNIQTFALSSARSPMLDLDALQRAMNDIVGWETSTLQSLQTLFREAHALHAVHLFN</sequence>
<dbReference type="RefSeq" id="XP_012206164.1">
    <property type="nucleotide sequence ID" value="XM_012350774.1"/>
</dbReference>
<accession>A0A067C8A5</accession>
<protein>
    <submittedName>
        <fullName evidence="2">Uncharacterized protein</fullName>
    </submittedName>
</protein>
<dbReference type="AlphaFoldDB" id="A0A067C8A5"/>